<protein>
    <submittedName>
        <fullName evidence="2">DUF2065 family protein</fullName>
    </submittedName>
</protein>
<accession>A0A5C4NB99</accession>
<dbReference type="Pfam" id="PF09838">
    <property type="entry name" value="DUF2065"/>
    <property type="match status" value="1"/>
</dbReference>
<sequence>MAWVFLGVGLTLVVEGLIWALAPQMVERFLLVVRGLPMETRRLAGLAALALGLALVWAGRMAGGFPL</sequence>
<dbReference type="EMBL" id="VDFV01000017">
    <property type="protein sequence ID" value="TNC70866.1"/>
    <property type="molecule type" value="Genomic_DNA"/>
</dbReference>
<keyword evidence="1" id="KW-0472">Membrane</keyword>
<name>A0A5C4NB99_9RHOB</name>
<keyword evidence="1" id="KW-1133">Transmembrane helix</keyword>
<evidence type="ECO:0000313" key="2">
    <source>
        <dbReference type="EMBL" id="TNC70866.1"/>
    </source>
</evidence>
<dbReference type="RefSeq" id="WP_139082073.1">
    <property type="nucleotide sequence ID" value="NZ_VDFV01000017.1"/>
</dbReference>
<keyword evidence="1" id="KW-0812">Transmembrane</keyword>
<dbReference type="InterPro" id="IPR019201">
    <property type="entry name" value="DUF2065"/>
</dbReference>
<keyword evidence="3" id="KW-1185">Reference proteome</keyword>
<dbReference type="AlphaFoldDB" id="A0A5C4NB99"/>
<evidence type="ECO:0000256" key="1">
    <source>
        <dbReference type="SAM" id="Phobius"/>
    </source>
</evidence>
<feature type="transmembrane region" description="Helical" evidence="1">
    <location>
        <begin position="44"/>
        <end position="63"/>
    </location>
</feature>
<organism evidence="2 3">
    <name type="scientific">Rubellimicrobium roseum</name>
    <dbReference type="NCBI Taxonomy" id="687525"/>
    <lineage>
        <taxon>Bacteria</taxon>
        <taxon>Pseudomonadati</taxon>
        <taxon>Pseudomonadota</taxon>
        <taxon>Alphaproteobacteria</taxon>
        <taxon>Rhodobacterales</taxon>
        <taxon>Roseobacteraceae</taxon>
        <taxon>Rubellimicrobium</taxon>
    </lineage>
</organism>
<dbReference type="Proteomes" id="UP000305709">
    <property type="component" value="Unassembled WGS sequence"/>
</dbReference>
<comment type="caution">
    <text evidence="2">The sequence shown here is derived from an EMBL/GenBank/DDBJ whole genome shotgun (WGS) entry which is preliminary data.</text>
</comment>
<gene>
    <name evidence="2" type="ORF">FHG71_12750</name>
</gene>
<evidence type="ECO:0000313" key="3">
    <source>
        <dbReference type="Proteomes" id="UP000305709"/>
    </source>
</evidence>
<proteinExistence type="predicted"/>
<reference evidence="2 3" key="1">
    <citation type="submission" date="2019-06" db="EMBL/GenBank/DDBJ databases">
        <authorList>
            <person name="Jiang L."/>
        </authorList>
    </citation>
    <scope>NUCLEOTIDE SEQUENCE [LARGE SCALE GENOMIC DNA]</scope>
    <source>
        <strain evidence="2 3">YIM 48858</strain>
    </source>
</reference>